<keyword evidence="3" id="KW-0687">Ribonucleoprotein</keyword>
<dbReference type="PANTHER" id="PTHR23321:SF26">
    <property type="entry name" value="SMALL RIBOSOMAL SUBUNIT PROTEIN US15M"/>
    <property type="match status" value="1"/>
</dbReference>
<keyword evidence="6" id="KW-1185">Reference proteome</keyword>
<dbReference type="GeneID" id="90038781"/>
<dbReference type="Proteomes" id="UP001498771">
    <property type="component" value="Unassembled WGS sequence"/>
</dbReference>
<dbReference type="CDD" id="cd00353">
    <property type="entry name" value="Ribosomal_S15p_S13e"/>
    <property type="match status" value="1"/>
</dbReference>
<evidence type="ECO:0000256" key="2">
    <source>
        <dbReference type="ARBA" id="ARBA00022980"/>
    </source>
</evidence>
<comment type="caution">
    <text evidence="5">The sequence shown here is derived from an EMBL/GenBank/DDBJ whole genome shotgun (WGS) entry which is preliminary data.</text>
</comment>
<dbReference type="EMBL" id="JBBJBU010000010">
    <property type="protein sequence ID" value="KAK7203901.1"/>
    <property type="molecule type" value="Genomic_DNA"/>
</dbReference>
<dbReference type="PANTHER" id="PTHR23321">
    <property type="entry name" value="RIBOSOMAL PROTEIN S15, BACTERIAL AND ORGANELLAR"/>
    <property type="match status" value="1"/>
</dbReference>
<dbReference type="NCBIfam" id="TIGR00952">
    <property type="entry name" value="S15_bact"/>
    <property type="match status" value="1"/>
</dbReference>
<dbReference type="InterPro" id="IPR000589">
    <property type="entry name" value="Ribosomal_uS15"/>
</dbReference>
<name>A0ABR1F229_9ASCO</name>
<reference evidence="5 6" key="1">
    <citation type="submission" date="2024-03" db="EMBL/GenBank/DDBJ databases">
        <title>Genome-scale model development and genomic sequencing of the oleaginous clade Lipomyces.</title>
        <authorList>
            <consortium name="Lawrence Berkeley National Laboratory"/>
            <person name="Czajka J.J."/>
            <person name="Han Y."/>
            <person name="Kim J."/>
            <person name="Mondo S.J."/>
            <person name="Hofstad B.A."/>
            <person name="Robles A."/>
            <person name="Haridas S."/>
            <person name="Riley R."/>
            <person name="LaButti K."/>
            <person name="Pangilinan J."/>
            <person name="Andreopoulos W."/>
            <person name="Lipzen A."/>
            <person name="Yan J."/>
            <person name="Wang M."/>
            <person name="Ng V."/>
            <person name="Grigoriev I.V."/>
            <person name="Spatafora J.W."/>
            <person name="Magnuson J.K."/>
            <person name="Baker S.E."/>
            <person name="Pomraning K.R."/>
        </authorList>
    </citation>
    <scope>NUCLEOTIDE SEQUENCE [LARGE SCALE GENOMIC DNA]</scope>
    <source>
        <strain evidence="5 6">Phaff 52-87</strain>
    </source>
</reference>
<evidence type="ECO:0000313" key="5">
    <source>
        <dbReference type="EMBL" id="KAK7203901.1"/>
    </source>
</evidence>
<proteinExistence type="inferred from homology"/>
<dbReference type="PROSITE" id="PS51257">
    <property type="entry name" value="PROKAR_LIPOPROTEIN"/>
    <property type="match status" value="1"/>
</dbReference>
<dbReference type="RefSeq" id="XP_064766934.1">
    <property type="nucleotide sequence ID" value="XM_064913269.1"/>
</dbReference>
<dbReference type="InterPro" id="IPR009068">
    <property type="entry name" value="uS15_NS1_RNA-bd_sf"/>
</dbReference>
<evidence type="ECO:0000256" key="3">
    <source>
        <dbReference type="ARBA" id="ARBA00023274"/>
    </source>
</evidence>
<sequence length="352" mass="39563">MSNVWWRSTTSSTSSSGCGMQSLRSSGGLLVRKQQPARVFAARTYARKAMTKREKAAIRSKRVPYIETKKYLNKAGLPDVNPIFGRYTPFVRKILVGLGAGARIPADAPKTAVEKIDGAEKEEKALELGYGLSNQEPDMIMFAIENKKAEERFASAREQVEKGVAEVEELYAPVIQEAKQRVADAVDADELQDARDYLAEVEATQQQYIDEARKQPWKDTAAEDVERGYEHQRQAVNRIMAITRADADSWRKGMVKNAVKEFGMDSLDSGSAESQAAVMTVRIVTLAEHVRVNKKDNSATRRLTMLIQQRNSMLKYLKKKSIARYMLCITRLGLDDAAITKEFRFSRKLLGE</sequence>
<dbReference type="SMART" id="SM01387">
    <property type="entry name" value="Ribosomal_S15"/>
    <property type="match status" value="1"/>
</dbReference>
<evidence type="ECO:0008006" key="7">
    <source>
        <dbReference type="Google" id="ProtNLM"/>
    </source>
</evidence>
<dbReference type="Gene3D" id="1.10.287.10">
    <property type="entry name" value="S15/NS1, RNA-binding"/>
    <property type="match status" value="1"/>
</dbReference>
<comment type="similarity">
    <text evidence="1">Belongs to the universal ribosomal protein uS15 family.</text>
</comment>
<feature type="region of interest" description="Disordered" evidence="4">
    <location>
        <begin position="1"/>
        <end position="20"/>
    </location>
</feature>
<evidence type="ECO:0000256" key="1">
    <source>
        <dbReference type="ARBA" id="ARBA00008434"/>
    </source>
</evidence>
<evidence type="ECO:0000256" key="4">
    <source>
        <dbReference type="SAM" id="MobiDB-lite"/>
    </source>
</evidence>
<keyword evidence="2" id="KW-0689">Ribosomal protein</keyword>
<dbReference type="PROSITE" id="PS00362">
    <property type="entry name" value="RIBOSOMAL_S15"/>
    <property type="match status" value="1"/>
</dbReference>
<dbReference type="HAMAP" id="MF_01343_B">
    <property type="entry name" value="Ribosomal_uS15_B"/>
    <property type="match status" value="1"/>
</dbReference>
<dbReference type="InterPro" id="IPR005290">
    <property type="entry name" value="Ribosomal_uS15_bac-type"/>
</dbReference>
<gene>
    <name evidence="5" type="ORF">BZA70DRAFT_282381</name>
</gene>
<evidence type="ECO:0000313" key="6">
    <source>
        <dbReference type="Proteomes" id="UP001498771"/>
    </source>
</evidence>
<dbReference type="Pfam" id="PF00312">
    <property type="entry name" value="Ribosomal_S15"/>
    <property type="match status" value="1"/>
</dbReference>
<dbReference type="SUPFAM" id="SSF47060">
    <property type="entry name" value="S15/NS1 RNA-binding domain"/>
    <property type="match status" value="1"/>
</dbReference>
<organism evidence="5 6">
    <name type="scientific">Myxozyma melibiosi</name>
    <dbReference type="NCBI Taxonomy" id="54550"/>
    <lineage>
        <taxon>Eukaryota</taxon>
        <taxon>Fungi</taxon>
        <taxon>Dikarya</taxon>
        <taxon>Ascomycota</taxon>
        <taxon>Saccharomycotina</taxon>
        <taxon>Lipomycetes</taxon>
        <taxon>Lipomycetales</taxon>
        <taxon>Lipomycetaceae</taxon>
        <taxon>Myxozyma</taxon>
    </lineage>
</organism>
<protein>
    <recommendedName>
        <fullName evidence="7">Ribosomal protein S15</fullName>
    </recommendedName>
</protein>
<accession>A0ABR1F229</accession>